<dbReference type="PANTHER" id="PTHR37822">
    <property type="entry name" value="SPORE PHOTOPRODUCT LYASE-RELATED"/>
    <property type="match status" value="1"/>
</dbReference>
<organism evidence="3 5">
    <name type="scientific">Thermoproteota archaeon</name>
    <dbReference type="NCBI Taxonomy" id="2056631"/>
    <lineage>
        <taxon>Archaea</taxon>
        <taxon>Thermoproteota</taxon>
    </lineage>
</organism>
<evidence type="ECO:0000313" key="2">
    <source>
        <dbReference type="EMBL" id="RZN55710.1"/>
    </source>
</evidence>
<sequence length="340" mass="39908">MKEKALYYVIRRNEVLKLNNMSNGYSILEVPHKFAYSYYFSLFNKSPSSIVCPTFWELKWSIGCPFSCDYCYLQGTFYGKKNFRLKDLSKLKEKLNGLLMWAEEKNVRLLFNAGELCDSLAVPTATEKLVRILKDVLVKYPHHRVLMVSKAGLEHTKKFLMNIKNFEDFFIVSYSINAEEVARIFEKAPSIKDRIKGAKEAKEYGLGVRFRIDPMIPIENWERCYTKLIDDILSLDTDPQRITIGTLRGLQKTLRYSKNKEWIAYLKNGEKTGWGLKLKFEVRKMMYTLVLEKLKEYGYKGDVSLCKETYEIWQELVKSNLLYHPGKCSIWENVKCNCRL</sequence>
<dbReference type="GO" id="GO:0003913">
    <property type="term" value="F:DNA photolyase activity"/>
    <property type="evidence" value="ECO:0007669"/>
    <property type="project" value="TreeGrafter"/>
</dbReference>
<dbReference type="InterPro" id="IPR049539">
    <property type="entry name" value="SPL"/>
</dbReference>
<feature type="domain" description="Radical SAM core" evidence="1">
    <location>
        <begin position="50"/>
        <end position="300"/>
    </location>
</feature>
<reference evidence="3 5" key="1">
    <citation type="journal article" date="2019" name="Nat. Microbiol.">
        <title>Expanding anaerobic alkane metabolism in the domain of Archaea.</title>
        <authorList>
            <person name="Wang Y."/>
            <person name="Wegener G."/>
            <person name="Hou J."/>
            <person name="Wang F."/>
            <person name="Xiao X."/>
        </authorList>
    </citation>
    <scope>NUCLEOTIDE SEQUENCE [LARGE SCALE GENOMIC DNA]</scope>
    <source>
        <strain evidence="3">WYZ-LMO11</strain>
    </source>
</reference>
<dbReference type="InterPro" id="IPR007197">
    <property type="entry name" value="rSAM"/>
</dbReference>
<evidence type="ECO:0000313" key="3">
    <source>
        <dbReference type="EMBL" id="TDA38754.1"/>
    </source>
</evidence>
<dbReference type="Gene3D" id="3.40.50.12110">
    <property type="match status" value="1"/>
</dbReference>
<dbReference type="GO" id="GO:0051539">
    <property type="term" value="F:4 iron, 4 sulfur cluster binding"/>
    <property type="evidence" value="ECO:0007669"/>
    <property type="project" value="TreeGrafter"/>
</dbReference>
<dbReference type="InterPro" id="IPR058240">
    <property type="entry name" value="rSAM_sf"/>
</dbReference>
<gene>
    <name evidence="3" type="ORF">DSO09_03690</name>
    <name evidence="2" type="ORF">EF809_04710</name>
</gene>
<dbReference type="PROSITE" id="PS51918">
    <property type="entry name" value="RADICAL_SAM"/>
    <property type="match status" value="1"/>
</dbReference>
<evidence type="ECO:0000313" key="5">
    <source>
        <dbReference type="Proteomes" id="UP000317265"/>
    </source>
</evidence>
<dbReference type="Proteomes" id="UP000317265">
    <property type="component" value="Unassembled WGS sequence"/>
</dbReference>
<evidence type="ECO:0000259" key="1">
    <source>
        <dbReference type="PROSITE" id="PS51918"/>
    </source>
</evidence>
<proteinExistence type="predicted"/>
<dbReference type="SFLD" id="SFLDS00029">
    <property type="entry name" value="Radical_SAM"/>
    <property type="match status" value="1"/>
</dbReference>
<dbReference type="Proteomes" id="UP000316080">
    <property type="component" value="Unassembled WGS sequence"/>
</dbReference>
<name>A0A523BD03_9CREN</name>
<dbReference type="AlphaFoldDB" id="A0A523BD03"/>
<accession>A0A523BD03</accession>
<dbReference type="GO" id="GO:1904047">
    <property type="term" value="F:S-adenosyl-L-methionine binding"/>
    <property type="evidence" value="ECO:0007669"/>
    <property type="project" value="TreeGrafter"/>
</dbReference>
<dbReference type="Pfam" id="PF20903">
    <property type="entry name" value="SPL"/>
    <property type="match status" value="1"/>
</dbReference>
<dbReference type="EMBL" id="RXIH01000037">
    <property type="protein sequence ID" value="RZN55710.1"/>
    <property type="molecule type" value="Genomic_DNA"/>
</dbReference>
<dbReference type="PANTHER" id="PTHR37822:SF2">
    <property type="entry name" value="SPORE PHOTOPRODUCT LYASE"/>
    <property type="match status" value="1"/>
</dbReference>
<evidence type="ECO:0000313" key="4">
    <source>
        <dbReference type="Proteomes" id="UP000316080"/>
    </source>
</evidence>
<reference evidence="2 4" key="2">
    <citation type="journal article" date="2019" name="Nat. Microbiol.">
        <title>Wide diversity of methane and short-chain alkane metabolisms in uncultured archaea.</title>
        <authorList>
            <person name="Borrel G."/>
            <person name="Adam P.S."/>
            <person name="McKay L.J."/>
            <person name="Chen L.X."/>
            <person name="Sierra-Garcia I.N."/>
            <person name="Sieber C.M."/>
            <person name="Letourneur Q."/>
            <person name="Ghozlane A."/>
            <person name="Andersen G.L."/>
            <person name="Li W.J."/>
            <person name="Hallam S.J."/>
            <person name="Muyzer G."/>
            <person name="de Oliveira V.M."/>
            <person name="Inskeep W.P."/>
            <person name="Banfield J.F."/>
            <person name="Gribaldo S."/>
        </authorList>
    </citation>
    <scope>NUCLEOTIDE SEQUENCE [LARGE SCALE GENOMIC DNA]</scope>
    <source>
        <strain evidence="2">Verst-YHS</strain>
    </source>
</reference>
<dbReference type="Gene3D" id="3.80.30.30">
    <property type="match status" value="1"/>
</dbReference>
<dbReference type="EMBL" id="QNVI01000043">
    <property type="protein sequence ID" value="TDA38754.1"/>
    <property type="molecule type" value="Genomic_DNA"/>
</dbReference>
<protein>
    <recommendedName>
        <fullName evidence="1">Radical SAM core domain-containing protein</fullName>
    </recommendedName>
</protein>
<comment type="caution">
    <text evidence="3">The sequence shown here is derived from an EMBL/GenBank/DDBJ whole genome shotgun (WGS) entry which is preliminary data.</text>
</comment>
<dbReference type="SUPFAM" id="SSF102114">
    <property type="entry name" value="Radical SAM enzymes"/>
    <property type="match status" value="1"/>
</dbReference>